<reference evidence="1" key="1">
    <citation type="submission" date="2021-01" db="EMBL/GenBank/DDBJ databases">
        <authorList>
            <consortium name="Genoscope - CEA"/>
            <person name="William W."/>
        </authorList>
    </citation>
    <scope>NUCLEOTIDE SEQUENCE</scope>
</reference>
<organism evidence="1 2">
    <name type="scientific">Paramecium sonneborni</name>
    <dbReference type="NCBI Taxonomy" id="65129"/>
    <lineage>
        <taxon>Eukaryota</taxon>
        <taxon>Sar</taxon>
        <taxon>Alveolata</taxon>
        <taxon>Ciliophora</taxon>
        <taxon>Intramacronucleata</taxon>
        <taxon>Oligohymenophorea</taxon>
        <taxon>Peniculida</taxon>
        <taxon>Parameciidae</taxon>
        <taxon>Paramecium</taxon>
    </lineage>
</organism>
<accession>A0A8S1QFA1</accession>
<keyword evidence="2" id="KW-1185">Reference proteome</keyword>
<gene>
    <name evidence="1" type="ORF">PSON_ATCC_30995.1.T1040040</name>
</gene>
<comment type="caution">
    <text evidence="1">The sequence shown here is derived from an EMBL/GenBank/DDBJ whole genome shotgun (WGS) entry which is preliminary data.</text>
</comment>
<dbReference type="EMBL" id="CAJJDN010000104">
    <property type="protein sequence ID" value="CAD8113701.1"/>
    <property type="molecule type" value="Genomic_DNA"/>
</dbReference>
<dbReference type="Proteomes" id="UP000692954">
    <property type="component" value="Unassembled WGS sequence"/>
</dbReference>
<proteinExistence type="predicted"/>
<sequence>MRGFFAITRAFIAPYAKQTFNFSSQQSKIQMRIYVTNLLLQVSLTKQIILLDYPLQCQVYVLLIYTIYAYFHYQKRLKAILMIQYYQMTRLIQIIDKLVYIKDVQFSNDKKLLIKILQICINYTAIQIIHQNQSSSYKKYMTFQDSDLTIIYFKLFYVQIDINQSSSSN</sequence>
<name>A0A8S1QFA1_9CILI</name>
<protein>
    <submittedName>
        <fullName evidence="1">Uncharacterized protein</fullName>
    </submittedName>
</protein>
<dbReference type="AlphaFoldDB" id="A0A8S1QFA1"/>
<evidence type="ECO:0000313" key="2">
    <source>
        <dbReference type="Proteomes" id="UP000692954"/>
    </source>
</evidence>
<evidence type="ECO:0000313" key="1">
    <source>
        <dbReference type="EMBL" id="CAD8113701.1"/>
    </source>
</evidence>